<proteinExistence type="predicted"/>
<dbReference type="OrthoDB" id="9376432at2759"/>
<reference evidence="3" key="1">
    <citation type="submission" date="2020-07" db="EMBL/GenBank/DDBJ databases">
        <title>Clarias magur genome sequencing, assembly and annotation.</title>
        <authorList>
            <person name="Kushwaha B."/>
            <person name="Kumar R."/>
            <person name="Das P."/>
            <person name="Joshi C.G."/>
            <person name="Kumar D."/>
            <person name="Nagpure N.S."/>
            <person name="Pandey M."/>
            <person name="Agarwal S."/>
            <person name="Srivastava S."/>
            <person name="Singh M."/>
            <person name="Sahoo L."/>
            <person name="Jayasankar P."/>
            <person name="Meher P.K."/>
            <person name="Koringa P.G."/>
            <person name="Iquebal M.A."/>
            <person name="Das S.P."/>
            <person name="Bit A."/>
            <person name="Patnaik S."/>
            <person name="Patel N."/>
            <person name="Shah T.M."/>
            <person name="Hinsu A."/>
            <person name="Jena J.K."/>
        </authorList>
    </citation>
    <scope>NUCLEOTIDE SEQUENCE</scope>
    <source>
        <strain evidence="3">CIFAMagur01</strain>
        <tissue evidence="3">Testis</tissue>
    </source>
</reference>
<feature type="non-terminal residue" evidence="3">
    <location>
        <position position="1"/>
    </location>
</feature>
<dbReference type="Pfam" id="PF15974">
    <property type="entry name" value="Cadherin_tail"/>
    <property type="match status" value="1"/>
</dbReference>
<evidence type="ECO:0000313" key="4">
    <source>
        <dbReference type="Proteomes" id="UP000727407"/>
    </source>
</evidence>
<keyword evidence="4" id="KW-1185">Reference proteome</keyword>
<sequence length="89" mass="9604">SDVKYVRPPTESIISLDSSGTQTITHAQREKTSVNYDQQQKPPNADWRFNQRPGPSGAAATPEVAMGTGPWPNPPTEAEQLQALMAAAN</sequence>
<evidence type="ECO:0000259" key="2">
    <source>
        <dbReference type="Pfam" id="PF15974"/>
    </source>
</evidence>
<feature type="domain" description="Cadherin C-terminal catenin-binding" evidence="2">
    <location>
        <begin position="41"/>
        <end position="89"/>
    </location>
</feature>
<dbReference type="EMBL" id="QNUK01000131">
    <property type="protein sequence ID" value="KAF5900626.1"/>
    <property type="molecule type" value="Genomic_DNA"/>
</dbReference>
<feature type="compositionally biased region" description="Polar residues" evidence="1">
    <location>
        <begin position="12"/>
        <end position="26"/>
    </location>
</feature>
<evidence type="ECO:0000313" key="3">
    <source>
        <dbReference type="EMBL" id="KAF5900626.1"/>
    </source>
</evidence>
<comment type="caution">
    <text evidence="3">The sequence shown here is derived from an EMBL/GenBank/DDBJ whole genome shotgun (WGS) entry which is preliminary data.</text>
</comment>
<name>A0A8J4TM29_CLAMG</name>
<dbReference type="AlphaFoldDB" id="A0A8J4TM29"/>
<dbReference type="InterPro" id="IPR031904">
    <property type="entry name" value="Cadherin_CBD"/>
</dbReference>
<organism evidence="3 4">
    <name type="scientific">Clarias magur</name>
    <name type="common">Asian catfish</name>
    <name type="synonym">Macropteronotus magur</name>
    <dbReference type="NCBI Taxonomy" id="1594786"/>
    <lineage>
        <taxon>Eukaryota</taxon>
        <taxon>Metazoa</taxon>
        <taxon>Chordata</taxon>
        <taxon>Craniata</taxon>
        <taxon>Vertebrata</taxon>
        <taxon>Euteleostomi</taxon>
        <taxon>Actinopterygii</taxon>
        <taxon>Neopterygii</taxon>
        <taxon>Teleostei</taxon>
        <taxon>Ostariophysi</taxon>
        <taxon>Siluriformes</taxon>
        <taxon>Clariidae</taxon>
        <taxon>Clarias</taxon>
    </lineage>
</organism>
<dbReference type="Proteomes" id="UP000727407">
    <property type="component" value="Unassembled WGS sequence"/>
</dbReference>
<evidence type="ECO:0000256" key="1">
    <source>
        <dbReference type="SAM" id="MobiDB-lite"/>
    </source>
</evidence>
<accession>A0A8J4TM29</accession>
<gene>
    <name evidence="3" type="primary">pcdh2g20</name>
    <name evidence="3" type="ORF">DAT39_009655</name>
</gene>
<feature type="compositionally biased region" description="Polar residues" evidence="1">
    <location>
        <begin position="33"/>
        <end position="42"/>
    </location>
</feature>
<feature type="non-terminal residue" evidence="3">
    <location>
        <position position="89"/>
    </location>
</feature>
<feature type="region of interest" description="Disordered" evidence="1">
    <location>
        <begin position="1"/>
        <end position="73"/>
    </location>
</feature>
<protein>
    <submittedName>
        <fullName evidence="3">Protocadherin 2 gamma 29</fullName>
    </submittedName>
</protein>